<evidence type="ECO:0000259" key="1">
    <source>
        <dbReference type="Pfam" id="PF00934"/>
    </source>
</evidence>
<accession>A0A7I9YSC3</accession>
<evidence type="ECO:0000313" key="2">
    <source>
        <dbReference type="EMBL" id="GFG91566.1"/>
    </source>
</evidence>
<sequence length="103" mass="10199">MSYVFAVPEMMTAAATDLAAIETVLSQASAAASAGTTAVLAAGADEVSAAVAALFSAQGQTYQALSARAAAFHEQFVQLMKVAAGSYASAETAAAAPLQVRLG</sequence>
<proteinExistence type="predicted"/>
<comment type="caution">
    <text evidence="2">The sequence shown here is derived from an EMBL/GenBank/DDBJ whole genome shotgun (WGS) entry which is preliminary data.</text>
</comment>
<evidence type="ECO:0000313" key="3">
    <source>
        <dbReference type="Proteomes" id="UP000465360"/>
    </source>
</evidence>
<dbReference type="Proteomes" id="UP000465360">
    <property type="component" value="Unassembled WGS sequence"/>
</dbReference>
<dbReference type="Pfam" id="PF00934">
    <property type="entry name" value="PE"/>
    <property type="match status" value="1"/>
</dbReference>
<dbReference type="Gene3D" id="1.10.287.850">
    <property type="entry name" value="HP0062-like domain"/>
    <property type="match status" value="1"/>
</dbReference>
<organism evidence="2 3">
    <name type="scientific">Mycobacterium bourgelatii</name>
    <dbReference type="NCBI Taxonomy" id="1273442"/>
    <lineage>
        <taxon>Bacteria</taxon>
        <taxon>Bacillati</taxon>
        <taxon>Actinomycetota</taxon>
        <taxon>Actinomycetes</taxon>
        <taxon>Mycobacteriales</taxon>
        <taxon>Mycobacteriaceae</taxon>
        <taxon>Mycobacterium</taxon>
    </lineage>
</organism>
<feature type="domain" description="PE" evidence="1">
    <location>
        <begin position="4"/>
        <end position="93"/>
    </location>
</feature>
<protein>
    <recommendedName>
        <fullName evidence="1">PE domain-containing protein</fullName>
    </recommendedName>
</protein>
<keyword evidence="3" id="KW-1185">Reference proteome</keyword>
<gene>
    <name evidence="2" type="ORF">MBOU_36080</name>
</gene>
<dbReference type="InterPro" id="IPR038332">
    <property type="entry name" value="PPE_sf"/>
</dbReference>
<dbReference type="EMBL" id="BLKZ01000001">
    <property type="protein sequence ID" value="GFG91566.1"/>
    <property type="molecule type" value="Genomic_DNA"/>
</dbReference>
<dbReference type="SUPFAM" id="SSF140459">
    <property type="entry name" value="PE/PPE dimer-like"/>
    <property type="match status" value="1"/>
</dbReference>
<dbReference type="AlphaFoldDB" id="A0A7I9YSC3"/>
<reference evidence="2 3" key="1">
    <citation type="journal article" date="2019" name="Emerg. Microbes Infect.">
        <title>Comprehensive subspecies identification of 175 nontuberculous mycobacteria species based on 7547 genomic profiles.</title>
        <authorList>
            <person name="Matsumoto Y."/>
            <person name="Kinjo T."/>
            <person name="Motooka D."/>
            <person name="Nabeya D."/>
            <person name="Jung N."/>
            <person name="Uechi K."/>
            <person name="Horii T."/>
            <person name="Iida T."/>
            <person name="Fujita J."/>
            <person name="Nakamura S."/>
        </authorList>
    </citation>
    <scope>NUCLEOTIDE SEQUENCE [LARGE SCALE GENOMIC DNA]</scope>
    <source>
        <strain evidence="2 3">JCM 30725</strain>
    </source>
</reference>
<dbReference type="InterPro" id="IPR000084">
    <property type="entry name" value="PE-PGRS_N"/>
</dbReference>
<name>A0A7I9YSC3_MYCBU</name>